<dbReference type="EMBL" id="GBRH01185713">
    <property type="protein sequence ID" value="JAE12183.1"/>
    <property type="molecule type" value="Transcribed_RNA"/>
</dbReference>
<sequence>MTGGGADYSFECIGVSSVMTDAFRSTKPVVILSMHPPPCDKHITMSSFRRQLHACSQLIATRVRRGRARRSTWAWRRTASRSACRRWSSCPASASWDRSSEGSSPRLTSQSSPRNA</sequence>
<evidence type="ECO:0000313" key="2">
    <source>
        <dbReference type="EMBL" id="JAE12183.1"/>
    </source>
</evidence>
<protein>
    <submittedName>
        <fullName evidence="2">Pco147721a</fullName>
    </submittedName>
</protein>
<reference evidence="2" key="2">
    <citation type="journal article" date="2015" name="Data Brief">
        <title>Shoot transcriptome of the giant reed, Arundo donax.</title>
        <authorList>
            <person name="Barrero R.A."/>
            <person name="Guerrero F.D."/>
            <person name="Moolhuijzen P."/>
            <person name="Goolsby J.A."/>
            <person name="Tidwell J."/>
            <person name="Bellgard S.E."/>
            <person name="Bellgard M.I."/>
        </authorList>
    </citation>
    <scope>NUCLEOTIDE SEQUENCE</scope>
    <source>
        <tissue evidence="2">Shoot tissue taken approximately 20 cm above the soil surface</tissue>
    </source>
</reference>
<feature type="region of interest" description="Disordered" evidence="1">
    <location>
        <begin position="89"/>
        <end position="116"/>
    </location>
</feature>
<reference evidence="2" key="1">
    <citation type="submission" date="2014-09" db="EMBL/GenBank/DDBJ databases">
        <authorList>
            <person name="Magalhaes I.L.F."/>
            <person name="Oliveira U."/>
            <person name="Santos F.R."/>
            <person name="Vidigal T.H.D.A."/>
            <person name="Brescovit A.D."/>
            <person name="Santos A.J."/>
        </authorList>
    </citation>
    <scope>NUCLEOTIDE SEQUENCE</scope>
    <source>
        <tissue evidence="2">Shoot tissue taken approximately 20 cm above the soil surface</tissue>
    </source>
</reference>
<organism evidence="2">
    <name type="scientific">Arundo donax</name>
    <name type="common">Giant reed</name>
    <name type="synonym">Donax arundinaceus</name>
    <dbReference type="NCBI Taxonomy" id="35708"/>
    <lineage>
        <taxon>Eukaryota</taxon>
        <taxon>Viridiplantae</taxon>
        <taxon>Streptophyta</taxon>
        <taxon>Embryophyta</taxon>
        <taxon>Tracheophyta</taxon>
        <taxon>Spermatophyta</taxon>
        <taxon>Magnoliopsida</taxon>
        <taxon>Liliopsida</taxon>
        <taxon>Poales</taxon>
        <taxon>Poaceae</taxon>
        <taxon>PACMAD clade</taxon>
        <taxon>Arundinoideae</taxon>
        <taxon>Arundineae</taxon>
        <taxon>Arundo</taxon>
    </lineage>
</organism>
<feature type="compositionally biased region" description="Polar residues" evidence="1">
    <location>
        <begin position="101"/>
        <end position="116"/>
    </location>
</feature>
<dbReference type="AlphaFoldDB" id="A0A0A9FV20"/>
<evidence type="ECO:0000256" key="1">
    <source>
        <dbReference type="SAM" id="MobiDB-lite"/>
    </source>
</evidence>
<accession>A0A0A9FV20</accession>
<name>A0A0A9FV20_ARUDO</name>
<dbReference type="Gene3D" id="3.40.50.720">
    <property type="entry name" value="NAD(P)-binding Rossmann-like Domain"/>
    <property type="match status" value="1"/>
</dbReference>
<proteinExistence type="predicted"/>